<keyword evidence="1" id="KW-1133">Transmembrane helix</keyword>
<keyword evidence="3" id="KW-1185">Reference proteome</keyword>
<evidence type="ECO:0000256" key="1">
    <source>
        <dbReference type="SAM" id="Phobius"/>
    </source>
</evidence>
<accession>A0ABZ1QP93</accession>
<protein>
    <submittedName>
        <fullName evidence="2">Uncharacterized protein</fullName>
    </submittedName>
</protein>
<proteinExistence type="predicted"/>
<organism evidence="2 3">
    <name type="scientific">Streptomyces erythrochromogenes</name>
    <dbReference type="NCBI Taxonomy" id="285574"/>
    <lineage>
        <taxon>Bacteria</taxon>
        <taxon>Bacillati</taxon>
        <taxon>Actinomycetota</taxon>
        <taxon>Actinomycetes</taxon>
        <taxon>Kitasatosporales</taxon>
        <taxon>Streptomycetaceae</taxon>
        <taxon>Streptomyces</taxon>
    </lineage>
</organism>
<name>A0ABZ1QP93_9ACTN</name>
<evidence type="ECO:0000313" key="2">
    <source>
        <dbReference type="EMBL" id="WUN84518.1"/>
    </source>
</evidence>
<feature type="transmembrane region" description="Helical" evidence="1">
    <location>
        <begin position="39"/>
        <end position="58"/>
    </location>
</feature>
<dbReference type="Proteomes" id="UP001432312">
    <property type="component" value="Plasmid unnamed1"/>
</dbReference>
<reference evidence="2" key="1">
    <citation type="submission" date="2022-10" db="EMBL/GenBank/DDBJ databases">
        <title>The complete genomes of actinobacterial strains from the NBC collection.</title>
        <authorList>
            <person name="Joergensen T.S."/>
            <person name="Alvarez Arevalo M."/>
            <person name="Sterndorff E.B."/>
            <person name="Faurdal D."/>
            <person name="Vuksanovic O."/>
            <person name="Mourched A.-S."/>
            <person name="Charusanti P."/>
            <person name="Shaw S."/>
            <person name="Blin K."/>
            <person name="Weber T."/>
        </authorList>
    </citation>
    <scope>NUCLEOTIDE SEQUENCE</scope>
    <source>
        <strain evidence="2">NBC_00303</strain>
        <plasmid evidence="2">unnamed1</plasmid>
    </source>
</reference>
<dbReference type="EMBL" id="CP108037">
    <property type="protein sequence ID" value="WUN84518.1"/>
    <property type="molecule type" value="Genomic_DNA"/>
</dbReference>
<keyword evidence="2" id="KW-0614">Plasmid</keyword>
<sequence length="64" mass="6593">MTKKRLMVSVPSAPACTASLSTGSVIALLSTGAVPADSALGWPLVVLALGCMAYDLGFRALERR</sequence>
<keyword evidence="1" id="KW-0472">Membrane</keyword>
<keyword evidence="1" id="KW-0812">Transmembrane</keyword>
<dbReference type="RefSeq" id="WP_328741237.1">
    <property type="nucleotide sequence ID" value="NZ_CP108037.1"/>
</dbReference>
<dbReference type="GeneID" id="95502279"/>
<evidence type="ECO:0000313" key="3">
    <source>
        <dbReference type="Proteomes" id="UP001432312"/>
    </source>
</evidence>
<geneLocation type="plasmid" evidence="2 3">
    <name>unnamed1</name>
</geneLocation>
<gene>
    <name evidence="2" type="ORF">OHA91_39530</name>
</gene>